<dbReference type="InterPro" id="IPR036291">
    <property type="entry name" value="NAD(P)-bd_dom_sf"/>
</dbReference>
<reference evidence="2 3" key="1">
    <citation type="submission" date="2019-10" db="EMBL/GenBank/DDBJ databases">
        <title>Genome sequencing of Lactobacillus fructivorans.</title>
        <authorList>
            <person name="Kim K."/>
        </authorList>
    </citation>
    <scope>NUCLEOTIDE SEQUENCE [LARGE SCALE GENOMIC DNA]</scope>
    <source>
        <strain evidence="2 3">LF543</strain>
    </source>
</reference>
<proteinExistence type="predicted"/>
<dbReference type="PANTHER" id="PTHR43355">
    <property type="entry name" value="FLAVIN REDUCTASE (NADPH)"/>
    <property type="match status" value="1"/>
</dbReference>
<evidence type="ECO:0000313" key="3">
    <source>
        <dbReference type="Proteomes" id="UP000327194"/>
    </source>
</evidence>
<organism evidence="2 3">
    <name type="scientific">Fructilactobacillus fructivorans</name>
    <dbReference type="NCBI Taxonomy" id="1614"/>
    <lineage>
        <taxon>Bacteria</taxon>
        <taxon>Bacillati</taxon>
        <taxon>Bacillota</taxon>
        <taxon>Bacilli</taxon>
        <taxon>Lactobacillales</taxon>
        <taxon>Lactobacillaceae</taxon>
        <taxon>Fructilactobacillus</taxon>
    </lineage>
</organism>
<dbReference type="InterPro" id="IPR051606">
    <property type="entry name" value="Polyketide_Oxido-like"/>
</dbReference>
<dbReference type="InterPro" id="IPR016040">
    <property type="entry name" value="NAD(P)-bd_dom"/>
</dbReference>
<dbReference type="SUPFAM" id="SSF51735">
    <property type="entry name" value="NAD(P)-binding Rossmann-fold domains"/>
    <property type="match status" value="1"/>
</dbReference>
<feature type="domain" description="NAD(P)-binding" evidence="1">
    <location>
        <begin position="8"/>
        <end position="185"/>
    </location>
</feature>
<sequence>MKKILIIGATGNVGQAVRRNLLDQTDDFLTLFSRSSGQKFSNNDREKAISGDVNDLSALEKVVKGQDEVFVALSGNLPEMAKNIVQAMDDENVKRLVFITSMGIYNEVPTEVSASGNLKNNPRLEPYRKAADVIESSDLDYTLIRPGWFDNGSSEYEITYKGQFVSGNRVAVASIADLATRLLKDDQLDVRESIAINRKA</sequence>
<dbReference type="RefSeq" id="WP_010022131.1">
    <property type="nucleotide sequence ID" value="NZ_AZDS01000006.1"/>
</dbReference>
<dbReference type="Pfam" id="PF13460">
    <property type="entry name" value="NAD_binding_10"/>
    <property type="match status" value="1"/>
</dbReference>
<dbReference type="EMBL" id="CP045562">
    <property type="protein sequence ID" value="QFX93254.1"/>
    <property type="molecule type" value="Genomic_DNA"/>
</dbReference>
<accession>A0AAE6TX11</accession>
<dbReference type="PANTHER" id="PTHR43355:SF2">
    <property type="entry name" value="FLAVIN REDUCTASE (NADPH)"/>
    <property type="match status" value="1"/>
</dbReference>
<name>A0AAE6TX11_9LACO</name>
<dbReference type="AlphaFoldDB" id="A0AAE6TX11"/>
<evidence type="ECO:0000259" key="1">
    <source>
        <dbReference type="Pfam" id="PF13460"/>
    </source>
</evidence>
<dbReference type="Gene3D" id="3.40.50.720">
    <property type="entry name" value="NAD(P)-binding Rossmann-like Domain"/>
    <property type="match status" value="1"/>
</dbReference>
<gene>
    <name evidence="2" type="ORF">LF543_06765</name>
</gene>
<dbReference type="KEGG" id="lfv:LF543_06765"/>
<evidence type="ECO:0000313" key="2">
    <source>
        <dbReference type="EMBL" id="QFX93254.1"/>
    </source>
</evidence>
<dbReference type="Proteomes" id="UP000327194">
    <property type="component" value="Chromosome"/>
</dbReference>
<dbReference type="GO" id="GO:0042602">
    <property type="term" value="F:riboflavin reductase (NADPH) activity"/>
    <property type="evidence" value="ECO:0007669"/>
    <property type="project" value="TreeGrafter"/>
</dbReference>
<dbReference type="GO" id="GO:0004074">
    <property type="term" value="F:biliverdin reductase [NAD(P)H] activity"/>
    <property type="evidence" value="ECO:0007669"/>
    <property type="project" value="TreeGrafter"/>
</dbReference>
<protein>
    <submittedName>
        <fullName evidence="2">NAD(P)H-binding protein</fullName>
    </submittedName>
</protein>